<feature type="region of interest" description="Disordered" evidence="1">
    <location>
        <begin position="1"/>
        <end position="140"/>
    </location>
</feature>
<dbReference type="GeneID" id="92085853"/>
<reference evidence="3 4" key="1">
    <citation type="submission" date="2023-01" db="EMBL/GenBank/DDBJ databases">
        <title>Analysis of 21 Apiospora genomes using comparative genomics revels a genus with tremendous synthesis potential of carbohydrate active enzymes and secondary metabolites.</title>
        <authorList>
            <person name="Sorensen T."/>
        </authorList>
    </citation>
    <scope>NUCLEOTIDE SEQUENCE [LARGE SCALE GENOMIC DNA]</scope>
    <source>
        <strain evidence="3 4">CBS 135458</strain>
    </source>
</reference>
<dbReference type="SUPFAM" id="SSF55277">
    <property type="entry name" value="GYF domain"/>
    <property type="match status" value="1"/>
</dbReference>
<dbReference type="RefSeq" id="XP_066720931.1">
    <property type="nucleotide sequence ID" value="XM_066852790.1"/>
</dbReference>
<sequence length="671" mass="74270">MSSRYGAARPKRAGEQFARANHADEDAAAEPGSKKVKFDGSAATKRGAVNIDGYDSDSDREELGARPESKMAEKDKDEDMDDMFAEADEDETEDRVDDTTTKKSKEVRFLDGADIEGQDMRSRDTAQIRLDGQQSDDEDEEEIALAIQEEDLDEEVGAGGLKKHAPKVEAFNLRAEEEEGRFDESGNFVRNAADRDAQHDRWLEGVSKKEMKKAAEAHEKREAELRQKRKEDGDILTSDLLKSLIMKLELGETALEALARLGRGQAKSKKVPKWKQKKMKPEGMDVDSAEKEDPEQVRIKEAIDAITDAADKLLSRDRPDVYDRERELLVREWSRETQEPWVEPRRETAADEAAPTKMWEYRWVDGRDGAPKQGPYDGPTMEAWQRAGYFGDGVEFRSRKEASLTPVIPLEHVPRQLPILLVHQPDLIIARRHHSEIALRRAPLLLPLIGRAPRAVEASLRRGILDNLVRGRRCVVHAIGDVVIGGSSRPGHGVIARREPRVGVPVGQRGVVDLDDATVATAAVAVAFAGDFDSVAPVRQAPQTPTARLDEEDQRCVRILGESGRDRRALDRLPAAGADLGPVRGGFCWTPSETVPCSAHTNPIWAWKKTCTVDGDAPLSSFKTAASLVVRLMVWATSTMVLEPVVHLPVDSTQSIIASAMHVTPASEVLT</sequence>
<dbReference type="EMBL" id="JAQQWL010000002">
    <property type="protein sequence ID" value="KAK8086407.1"/>
    <property type="molecule type" value="Genomic_DNA"/>
</dbReference>
<feature type="compositionally biased region" description="Acidic residues" evidence="1">
    <location>
        <begin position="78"/>
        <end position="96"/>
    </location>
</feature>
<feature type="compositionally biased region" description="Basic and acidic residues" evidence="1">
    <location>
        <begin position="61"/>
        <end position="77"/>
    </location>
</feature>
<keyword evidence="4" id="KW-1185">Reference proteome</keyword>
<gene>
    <name evidence="3" type="ORF">PG994_001381</name>
</gene>
<dbReference type="PANTHER" id="PTHR13138">
    <property type="entry name" value="PROTEIN LIN1"/>
    <property type="match status" value="1"/>
</dbReference>
<feature type="compositionally biased region" description="Basic and acidic residues" evidence="1">
    <location>
        <begin position="279"/>
        <end position="295"/>
    </location>
</feature>
<dbReference type="Proteomes" id="UP001480595">
    <property type="component" value="Unassembled WGS sequence"/>
</dbReference>
<dbReference type="InterPro" id="IPR039905">
    <property type="entry name" value="CD2BP2/Lin1"/>
</dbReference>
<evidence type="ECO:0000313" key="3">
    <source>
        <dbReference type="EMBL" id="KAK8086407.1"/>
    </source>
</evidence>
<evidence type="ECO:0000256" key="1">
    <source>
        <dbReference type="SAM" id="MobiDB-lite"/>
    </source>
</evidence>
<protein>
    <submittedName>
        <fullName evidence="3">Lin1 family protein</fullName>
    </submittedName>
</protein>
<accession>A0ABR1WTC3</accession>
<dbReference type="PROSITE" id="PS50829">
    <property type="entry name" value="GYF"/>
    <property type="match status" value="1"/>
</dbReference>
<feature type="compositionally biased region" description="Basic residues" evidence="1">
    <location>
        <begin position="266"/>
        <end position="278"/>
    </location>
</feature>
<dbReference type="Gene3D" id="3.30.1490.40">
    <property type="match status" value="1"/>
</dbReference>
<dbReference type="SMART" id="SM00444">
    <property type="entry name" value="GYF"/>
    <property type="match status" value="1"/>
</dbReference>
<dbReference type="InterPro" id="IPR035445">
    <property type="entry name" value="GYF-like_dom_sf"/>
</dbReference>
<feature type="region of interest" description="Disordered" evidence="1">
    <location>
        <begin position="208"/>
        <end position="232"/>
    </location>
</feature>
<feature type="region of interest" description="Disordered" evidence="1">
    <location>
        <begin position="266"/>
        <end position="295"/>
    </location>
</feature>
<name>A0ABR1WTC3_9PEZI</name>
<proteinExistence type="predicted"/>
<evidence type="ECO:0000259" key="2">
    <source>
        <dbReference type="PROSITE" id="PS50829"/>
    </source>
</evidence>
<dbReference type="Pfam" id="PF02213">
    <property type="entry name" value="GYF"/>
    <property type="match status" value="1"/>
</dbReference>
<feature type="domain" description="GYF" evidence="2">
    <location>
        <begin position="356"/>
        <end position="411"/>
    </location>
</feature>
<organism evidence="3 4">
    <name type="scientific">Apiospora phragmitis</name>
    <dbReference type="NCBI Taxonomy" id="2905665"/>
    <lineage>
        <taxon>Eukaryota</taxon>
        <taxon>Fungi</taxon>
        <taxon>Dikarya</taxon>
        <taxon>Ascomycota</taxon>
        <taxon>Pezizomycotina</taxon>
        <taxon>Sordariomycetes</taxon>
        <taxon>Xylariomycetidae</taxon>
        <taxon>Amphisphaeriales</taxon>
        <taxon>Apiosporaceae</taxon>
        <taxon>Apiospora</taxon>
    </lineage>
</organism>
<dbReference type="InterPro" id="IPR003169">
    <property type="entry name" value="GYF"/>
</dbReference>
<evidence type="ECO:0000313" key="4">
    <source>
        <dbReference type="Proteomes" id="UP001480595"/>
    </source>
</evidence>
<dbReference type="PANTHER" id="PTHR13138:SF3">
    <property type="entry name" value="CD2 ANTIGEN CYTOPLASMIC TAIL-BINDING PROTEIN 2"/>
    <property type="match status" value="1"/>
</dbReference>
<comment type="caution">
    <text evidence="3">The sequence shown here is derived from an EMBL/GenBank/DDBJ whole genome shotgun (WGS) entry which is preliminary data.</text>
</comment>
<feature type="compositionally biased region" description="Basic and acidic residues" evidence="1">
    <location>
        <begin position="97"/>
        <end position="111"/>
    </location>
</feature>